<proteinExistence type="predicted"/>
<evidence type="ECO:0000313" key="2">
    <source>
        <dbReference type="Proteomes" id="UP001156389"/>
    </source>
</evidence>
<accession>A0ABT2JSB9</accession>
<dbReference type="RefSeq" id="WP_260217461.1">
    <property type="nucleotide sequence ID" value="NZ_JAJAGO010000004.1"/>
</dbReference>
<dbReference type="EMBL" id="JAJAGO010000004">
    <property type="protein sequence ID" value="MCT2590154.1"/>
    <property type="molecule type" value="Genomic_DNA"/>
</dbReference>
<gene>
    <name evidence="1" type="ORF">LHJ74_09550</name>
</gene>
<protein>
    <submittedName>
        <fullName evidence="1">Uncharacterized protein</fullName>
    </submittedName>
</protein>
<evidence type="ECO:0000313" key="1">
    <source>
        <dbReference type="EMBL" id="MCT2590154.1"/>
    </source>
</evidence>
<dbReference type="Proteomes" id="UP001156389">
    <property type="component" value="Unassembled WGS sequence"/>
</dbReference>
<reference evidence="1 2" key="1">
    <citation type="submission" date="2021-10" db="EMBL/GenBank/DDBJ databases">
        <title>Streptomyces gossypii sp. nov., isolated from soil collected from cotton field.</title>
        <authorList>
            <person name="Ge X."/>
            <person name="Chen X."/>
            <person name="Liu W."/>
        </authorList>
    </citation>
    <scope>NUCLEOTIDE SEQUENCE [LARGE SCALE GENOMIC DNA]</scope>
    <source>
        <strain evidence="1 2">N2-109</strain>
    </source>
</reference>
<organism evidence="1 2">
    <name type="scientific">Streptomyces gossypii</name>
    <dbReference type="NCBI Taxonomy" id="2883101"/>
    <lineage>
        <taxon>Bacteria</taxon>
        <taxon>Bacillati</taxon>
        <taxon>Actinomycetota</taxon>
        <taxon>Actinomycetes</taxon>
        <taxon>Kitasatosporales</taxon>
        <taxon>Streptomycetaceae</taxon>
        <taxon>Streptomyces</taxon>
    </lineage>
</organism>
<comment type="caution">
    <text evidence="1">The sequence shown here is derived from an EMBL/GenBank/DDBJ whole genome shotgun (WGS) entry which is preliminary data.</text>
</comment>
<sequence length="58" mass="6227">MPSTAQPRPHLPSAAEANAAIRAFVTGRTAWSPAALTELDRLRMVWQAAVRAELTKAA</sequence>
<keyword evidence="2" id="KW-1185">Reference proteome</keyword>
<name>A0ABT2JSB9_9ACTN</name>